<feature type="compositionally biased region" description="Polar residues" evidence="1">
    <location>
        <begin position="76"/>
        <end position="98"/>
    </location>
</feature>
<accession>A0A9Q0NF54</accession>
<feature type="region of interest" description="Disordered" evidence="1">
    <location>
        <begin position="1"/>
        <end position="22"/>
    </location>
</feature>
<gene>
    <name evidence="2" type="ORF">Bhyg_04331</name>
</gene>
<sequence length="406" mass="44951">MGFPISCGRGLAQASVHRPRQSNVSVIQRENQQRYAQQMQQQCNQQINSDFAITGQFMENNRHRFQHSMAVTIPHQQKNQLQPTQSYHNQAPNQQSQPKLIVSQQHQQQSNSRISSSATSVSTNFNQISKTATSLLNEIYEKHLLSQTTFENVNAASVNICRGIASGSGQQPDADHNFNNLCQQVSHPIHQQYHNIRSQQSSNVELNVHRNTLHYASVGENVANGGAGDGLVQRNVKTRMPKRTNENLPMKMQKNAKYLCDSKQSIASGRKYPLDANEPGLYEISYVQRSKTDVNLFYGGSDLGAMQSKQFTSDVNGKISVRAEPVGGNFYYQDNVYGGCSSIGNSDSVGLNFGAGNGVVSGAVNNKYENRNSKINIMLETAQAMAAAAYFARFNPVPTRRLDKTG</sequence>
<organism evidence="2 3">
    <name type="scientific">Pseudolycoriella hygida</name>
    <dbReference type="NCBI Taxonomy" id="35572"/>
    <lineage>
        <taxon>Eukaryota</taxon>
        <taxon>Metazoa</taxon>
        <taxon>Ecdysozoa</taxon>
        <taxon>Arthropoda</taxon>
        <taxon>Hexapoda</taxon>
        <taxon>Insecta</taxon>
        <taxon>Pterygota</taxon>
        <taxon>Neoptera</taxon>
        <taxon>Endopterygota</taxon>
        <taxon>Diptera</taxon>
        <taxon>Nematocera</taxon>
        <taxon>Sciaroidea</taxon>
        <taxon>Sciaridae</taxon>
        <taxon>Pseudolycoriella</taxon>
    </lineage>
</organism>
<name>A0A9Q0NF54_9DIPT</name>
<feature type="compositionally biased region" description="Low complexity" evidence="1">
    <location>
        <begin position="103"/>
        <end position="122"/>
    </location>
</feature>
<comment type="caution">
    <text evidence="2">The sequence shown here is derived from an EMBL/GenBank/DDBJ whole genome shotgun (WGS) entry which is preliminary data.</text>
</comment>
<reference evidence="2" key="1">
    <citation type="submission" date="2022-07" db="EMBL/GenBank/DDBJ databases">
        <authorList>
            <person name="Trinca V."/>
            <person name="Uliana J.V.C."/>
            <person name="Torres T.T."/>
            <person name="Ward R.J."/>
            <person name="Monesi N."/>
        </authorList>
    </citation>
    <scope>NUCLEOTIDE SEQUENCE</scope>
    <source>
        <strain evidence="2">HSMRA1968</strain>
        <tissue evidence="2">Whole embryos</tissue>
    </source>
</reference>
<dbReference type="AlphaFoldDB" id="A0A9Q0NF54"/>
<dbReference type="EMBL" id="WJQU01000001">
    <property type="protein sequence ID" value="KAJ6649098.1"/>
    <property type="molecule type" value="Genomic_DNA"/>
</dbReference>
<evidence type="ECO:0000313" key="2">
    <source>
        <dbReference type="EMBL" id="KAJ6649098.1"/>
    </source>
</evidence>
<keyword evidence="3" id="KW-1185">Reference proteome</keyword>
<evidence type="ECO:0000313" key="3">
    <source>
        <dbReference type="Proteomes" id="UP001151699"/>
    </source>
</evidence>
<feature type="region of interest" description="Disordered" evidence="1">
    <location>
        <begin position="76"/>
        <end position="122"/>
    </location>
</feature>
<proteinExistence type="predicted"/>
<protein>
    <submittedName>
        <fullName evidence="2">Uncharacterized protein</fullName>
    </submittedName>
</protein>
<evidence type="ECO:0000256" key="1">
    <source>
        <dbReference type="SAM" id="MobiDB-lite"/>
    </source>
</evidence>
<dbReference type="OrthoDB" id="8045475at2759"/>
<dbReference type="Proteomes" id="UP001151699">
    <property type="component" value="Chromosome A"/>
</dbReference>